<dbReference type="AlphaFoldDB" id="A0A6P7FFX5"/>
<name>A0A6P7FFX5_DIAVI</name>
<proteinExistence type="predicted"/>
<sequence length="233" mass="27223">MKTVVQIVNSLRGGNRAQRHRKFISFLEELNTEYKEVPLHSEIRWLSAGKCLRNFFSLRKEIVLFFETEIVINTDVFITKLKNKTFFRELAFLTDITSHLNTLNLQLQGKNKTVSQLVSQIEIFRKKLDLFENCMKINDLNNFPACLEINQEETMVDFSRFAKVLTEIQREFDERFSEFDAPSRADQFGCMTVRFQQPGFATQNLLSWDVCSVVSQPSTPTSDFNTDEFVNNF</sequence>
<dbReference type="PANTHER" id="PTHR45913">
    <property type="entry name" value="EPM2A-INTERACTING PROTEIN 1"/>
    <property type="match status" value="1"/>
</dbReference>
<accession>A0A6P7FFX5</accession>
<dbReference type="InParanoid" id="A0A6P7FFX5"/>
<protein>
    <submittedName>
        <fullName evidence="1">General transcription factor II-I repeat domain-containing protein 2-like</fullName>
    </submittedName>
</protein>
<dbReference type="PANTHER" id="PTHR45913:SF11">
    <property type="entry name" value="EPM2A-INTERACTING PROTEIN 1"/>
    <property type="match status" value="1"/>
</dbReference>
<dbReference type="RefSeq" id="XP_028134736.1">
    <property type="nucleotide sequence ID" value="XM_028278935.1"/>
</dbReference>
<reference evidence="1" key="1">
    <citation type="submission" date="2025-08" db="UniProtKB">
        <authorList>
            <consortium name="RefSeq"/>
        </authorList>
    </citation>
    <scope>IDENTIFICATION</scope>
    <source>
        <tissue evidence="1">Whole insect</tissue>
    </source>
</reference>
<gene>
    <name evidence="1" type="primary">LOC114329739</name>
</gene>
<organism evidence="1">
    <name type="scientific">Diabrotica virgifera virgifera</name>
    <name type="common">western corn rootworm</name>
    <dbReference type="NCBI Taxonomy" id="50390"/>
    <lineage>
        <taxon>Eukaryota</taxon>
        <taxon>Metazoa</taxon>
        <taxon>Ecdysozoa</taxon>
        <taxon>Arthropoda</taxon>
        <taxon>Hexapoda</taxon>
        <taxon>Insecta</taxon>
        <taxon>Pterygota</taxon>
        <taxon>Neoptera</taxon>
        <taxon>Endopterygota</taxon>
        <taxon>Coleoptera</taxon>
        <taxon>Polyphaga</taxon>
        <taxon>Cucujiformia</taxon>
        <taxon>Chrysomeloidea</taxon>
        <taxon>Chrysomelidae</taxon>
        <taxon>Galerucinae</taxon>
        <taxon>Diabroticina</taxon>
        <taxon>Diabroticites</taxon>
        <taxon>Diabrotica</taxon>
    </lineage>
</organism>
<evidence type="ECO:0000313" key="1">
    <source>
        <dbReference type="RefSeq" id="XP_028134736.1"/>
    </source>
</evidence>